<evidence type="ECO:0000256" key="3">
    <source>
        <dbReference type="ARBA" id="ARBA00022989"/>
    </source>
</evidence>
<evidence type="ECO:0000313" key="8">
    <source>
        <dbReference type="Proteomes" id="UP000264800"/>
    </source>
</evidence>
<dbReference type="PROSITE" id="PS50850">
    <property type="entry name" value="MFS"/>
    <property type="match status" value="1"/>
</dbReference>
<keyword evidence="3 5" id="KW-1133">Transmembrane helix</keyword>
<feature type="transmembrane region" description="Helical" evidence="5">
    <location>
        <begin position="23"/>
        <end position="41"/>
    </location>
</feature>
<feature type="transmembrane region" description="Helical" evidence="5">
    <location>
        <begin position="237"/>
        <end position="258"/>
    </location>
</feature>
<keyword evidence="2 5" id="KW-0812">Transmembrane</keyword>
<name>A0A3Q2ZPQ0_KRYMA</name>
<dbReference type="Gene3D" id="1.20.1250.20">
    <property type="entry name" value="MFS general substrate transporter like domains"/>
    <property type="match status" value="1"/>
</dbReference>
<dbReference type="GeneTree" id="ENSGT00940000154607"/>
<protein>
    <submittedName>
        <fullName evidence="7">Solute carrier family 22 member 6-like</fullName>
    </submittedName>
</protein>
<evidence type="ECO:0000313" key="7">
    <source>
        <dbReference type="Ensembl" id="ENSKMAP00000005616.1"/>
    </source>
</evidence>
<evidence type="ECO:0000256" key="2">
    <source>
        <dbReference type="ARBA" id="ARBA00022692"/>
    </source>
</evidence>
<proteinExistence type="predicted"/>
<dbReference type="SUPFAM" id="SSF103473">
    <property type="entry name" value="MFS general substrate transporter"/>
    <property type="match status" value="1"/>
</dbReference>
<evidence type="ECO:0000256" key="5">
    <source>
        <dbReference type="SAM" id="Phobius"/>
    </source>
</evidence>
<evidence type="ECO:0000256" key="1">
    <source>
        <dbReference type="ARBA" id="ARBA00004141"/>
    </source>
</evidence>
<dbReference type="AlphaFoldDB" id="A0A3Q2ZPQ0"/>
<feature type="domain" description="Major facilitator superfamily (MFS) profile" evidence="6">
    <location>
        <begin position="1"/>
        <end position="352"/>
    </location>
</feature>
<reference evidence="7" key="1">
    <citation type="submission" date="2025-08" db="UniProtKB">
        <authorList>
            <consortium name="Ensembl"/>
        </authorList>
    </citation>
    <scope>IDENTIFICATION</scope>
</reference>
<dbReference type="InterPro" id="IPR020846">
    <property type="entry name" value="MFS_dom"/>
</dbReference>
<dbReference type="PANTHER" id="PTHR24064">
    <property type="entry name" value="SOLUTE CARRIER FAMILY 22 MEMBER"/>
    <property type="match status" value="1"/>
</dbReference>
<dbReference type="GO" id="GO:0022857">
    <property type="term" value="F:transmembrane transporter activity"/>
    <property type="evidence" value="ECO:0007669"/>
    <property type="project" value="InterPro"/>
</dbReference>
<dbReference type="InterPro" id="IPR036259">
    <property type="entry name" value="MFS_trans_sf"/>
</dbReference>
<sequence length="380" mass="40889">MVGMLLGSLVGGAISDKYGKRPLLLVSAFVHALCGIVPAVLPQPIVFLAIRCLTAFSCGCINICVFSLAVEWTLPAARLWPPAFLSFCFSLGTMGAALLAWLSPTWTHLHLTVGLPQLVCLPLYLSLPESPRWLLLKKKTDVLERYRGNSEVGGAKACLNIQEPRGFLNPYIFKICGVTYLSCFFSPCSAAISLTYYGICLNIGSFGVGVYTAQFFSGLTEAPCLLVPLIRLGRRLISILALFLSGTACGLSFLLSRYNCEPILVMSLALLGKLCILAACFISILYSIELFPTVVRQRCISLVSLSFRIGSLTTTLLPSSPNGGISLAAMVVYSSGPIVGCGLCLLLPETCGVPLPDSLEDCDRRSESHPAGMDGLWRTR</sequence>
<dbReference type="Pfam" id="PF00083">
    <property type="entry name" value="Sugar_tr"/>
    <property type="match status" value="1"/>
</dbReference>
<feature type="transmembrane region" description="Helical" evidence="5">
    <location>
        <begin position="82"/>
        <end position="102"/>
    </location>
</feature>
<accession>A0A3Q2ZPQ0</accession>
<keyword evidence="8" id="KW-1185">Reference proteome</keyword>
<feature type="transmembrane region" description="Helical" evidence="5">
    <location>
        <begin position="264"/>
        <end position="288"/>
    </location>
</feature>
<dbReference type="GO" id="GO:0016020">
    <property type="term" value="C:membrane"/>
    <property type="evidence" value="ECO:0007669"/>
    <property type="project" value="UniProtKB-SubCell"/>
</dbReference>
<dbReference type="InterPro" id="IPR005828">
    <property type="entry name" value="MFS_sugar_transport-like"/>
</dbReference>
<comment type="subcellular location">
    <subcellularLocation>
        <location evidence="1">Membrane</location>
        <topology evidence="1">Multi-pass membrane protein</topology>
    </subcellularLocation>
</comment>
<evidence type="ECO:0000256" key="4">
    <source>
        <dbReference type="ARBA" id="ARBA00023136"/>
    </source>
</evidence>
<organism evidence="7 8">
    <name type="scientific">Kryptolebias marmoratus</name>
    <name type="common">Mangrove killifish</name>
    <name type="synonym">Rivulus marmoratus</name>
    <dbReference type="NCBI Taxonomy" id="37003"/>
    <lineage>
        <taxon>Eukaryota</taxon>
        <taxon>Metazoa</taxon>
        <taxon>Chordata</taxon>
        <taxon>Craniata</taxon>
        <taxon>Vertebrata</taxon>
        <taxon>Euteleostomi</taxon>
        <taxon>Actinopterygii</taxon>
        <taxon>Neopterygii</taxon>
        <taxon>Teleostei</taxon>
        <taxon>Neoteleostei</taxon>
        <taxon>Acanthomorphata</taxon>
        <taxon>Ovalentaria</taxon>
        <taxon>Atherinomorphae</taxon>
        <taxon>Cyprinodontiformes</taxon>
        <taxon>Rivulidae</taxon>
        <taxon>Kryptolebias</taxon>
    </lineage>
</organism>
<reference evidence="7" key="2">
    <citation type="submission" date="2025-09" db="UniProtKB">
        <authorList>
            <consortium name="Ensembl"/>
        </authorList>
    </citation>
    <scope>IDENTIFICATION</scope>
</reference>
<feature type="transmembrane region" description="Helical" evidence="5">
    <location>
        <begin position="325"/>
        <end position="347"/>
    </location>
</feature>
<evidence type="ECO:0000259" key="6">
    <source>
        <dbReference type="PROSITE" id="PS50850"/>
    </source>
</evidence>
<dbReference type="Proteomes" id="UP000264800">
    <property type="component" value="Unplaced"/>
</dbReference>
<feature type="transmembrane region" description="Helical" evidence="5">
    <location>
        <begin position="47"/>
        <end position="70"/>
    </location>
</feature>
<keyword evidence="4 5" id="KW-0472">Membrane</keyword>
<dbReference type="Ensembl" id="ENSKMAT00000005715.1">
    <property type="protein sequence ID" value="ENSKMAP00000005616.1"/>
    <property type="gene ID" value="ENSKMAG00000004235.1"/>
</dbReference>